<dbReference type="OrthoDB" id="5694214at2"/>
<sequence length="556" mass="64253">MKKLRLLYIAAIFSLVSCEDFLETPPLTNLSGDSFYKSPSDAQYAVNALYTSFYELEGSAVPYMDILTDLIFLKNSWEAGFFPATNGSLTGDNWWIGQFWSSRYTKIRNANYFFENIDKFQGQMPEAEMNNYKGQVRAIRAFLYTRLMQGFGDVPLITTVLPVEAWPARNKAEEVIGFIMKEFDQAIIELPTEPADAKHGRLTKYAAYVLKARAALYVAGYYNKPEYYEVAADALREVVTSGRFSLFRRYNDPYRDFGALFLEENEGSNNPEIILSYQFTKDLAPNNMTTAFAGPGWKSFQAHQNYIDMFEGIEGWQKYGISFAEMNKYRDTKLKRSPLEGVDPNYDPQHEFANRDPRLGQTFFDPHISQSGGVIVKPGEFWAPANRNFAPDADNDAYFFKKMVEPSNFNPVYYYGNSANNYILIRYADVELLYAEALNETNHTGDAIPYVNDVRSRAGMPPITAGSKEELREIIKHERKIELIMEQQLYWDYKRWRDLEVTMPFDAVFYGYRREVFGQESQVMETKKLEYPKYYTWPIPVGELQNNGNLVPNTDW</sequence>
<keyword evidence="5" id="KW-0998">Cell outer membrane</keyword>
<reference evidence="8 9" key="1">
    <citation type="submission" date="2019-07" db="EMBL/GenBank/DDBJ databases">
        <title>Whole genome shotgun sequence of Chitinophaga cymbidii NBRC 109752.</title>
        <authorList>
            <person name="Hosoyama A."/>
            <person name="Uohara A."/>
            <person name="Ohji S."/>
            <person name="Ichikawa N."/>
        </authorList>
    </citation>
    <scope>NUCLEOTIDE SEQUENCE [LARGE SCALE GENOMIC DNA]</scope>
    <source>
        <strain evidence="8 9">NBRC 109752</strain>
    </source>
</reference>
<evidence type="ECO:0000256" key="5">
    <source>
        <dbReference type="ARBA" id="ARBA00023237"/>
    </source>
</evidence>
<comment type="similarity">
    <text evidence="2">Belongs to the SusD family.</text>
</comment>
<dbReference type="AlphaFoldDB" id="A0A512RTC4"/>
<protein>
    <submittedName>
        <fullName evidence="8">Membrane protein</fullName>
    </submittedName>
</protein>
<evidence type="ECO:0000259" key="6">
    <source>
        <dbReference type="Pfam" id="PF07980"/>
    </source>
</evidence>
<feature type="domain" description="RagB/SusD" evidence="6">
    <location>
        <begin position="285"/>
        <end position="556"/>
    </location>
</feature>
<dbReference type="Proteomes" id="UP000321436">
    <property type="component" value="Unassembled WGS sequence"/>
</dbReference>
<dbReference type="GO" id="GO:0009279">
    <property type="term" value="C:cell outer membrane"/>
    <property type="evidence" value="ECO:0007669"/>
    <property type="project" value="UniProtKB-SubCell"/>
</dbReference>
<comment type="subcellular location">
    <subcellularLocation>
        <location evidence="1">Cell outer membrane</location>
    </subcellularLocation>
</comment>
<evidence type="ECO:0000256" key="2">
    <source>
        <dbReference type="ARBA" id="ARBA00006275"/>
    </source>
</evidence>
<dbReference type="EMBL" id="BKAU01000010">
    <property type="protein sequence ID" value="GEP98937.1"/>
    <property type="molecule type" value="Genomic_DNA"/>
</dbReference>
<dbReference type="InterPro" id="IPR012944">
    <property type="entry name" value="SusD_RagB_dom"/>
</dbReference>
<evidence type="ECO:0000259" key="7">
    <source>
        <dbReference type="Pfam" id="PF14322"/>
    </source>
</evidence>
<accession>A0A512RTC4</accession>
<dbReference type="PROSITE" id="PS51257">
    <property type="entry name" value="PROKAR_LIPOPROTEIN"/>
    <property type="match status" value="1"/>
</dbReference>
<keyword evidence="3" id="KW-0732">Signal</keyword>
<evidence type="ECO:0000256" key="4">
    <source>
        <dbReference type="ARBA" id="ARBA00023136"/>
    </source>
</evidence>
<dbReference type="SUPFAM" id="SSF48452">
    <property type="entry name" value="TPR-like"/>
    <property type="match status" value="1"/>
</dbReference>
<gene>
    <name evidence="8" type="ORF">CCY01nite_51970</name>
</gene>
<dbReference type="RefSeq" id="WP_146867563.1">
    <property type="nucleotide sequence ID" value="NZ_BKAU01000010.1"/>
</dbReference>
<feature type="domain" description="SusD-like N-terminal" evidence="7">
    <location>
        <begin position="35"/>
        <end position="214"/>
    </location>
</feature>
<dbReference type="Pfam" id="PF07980">
    <property type="entry name" value="SusD_RagB"/>
    <property type="match status" value="1"/>
</dbReference>
<name>A0A512RTC4_9BACT</name>
<evidence type="ECO:0000256" key="1">
    <source>
        <dbReference type="ARBA" id="ARBA00004442"/>
    </source>
</evidence>
<evidence type="ECO:0000313" key="9">
    <source>
        <dbReference type="Proteomes" id="UP000321436"/>
    </source>
</evidence>
<keyword evidence="9" id="KW-1185">Reference proteome</keyword>
<dbReference type="Gene3D" id="1.25.40.390">
    <property type="match status" value="1"/>
</dbReference>
<dbReference type="InterPro" id="IPR033985">
    <property type="entry name" value="SusD-like_N"/>
</dbReference>
<evidence type="ECO:0000313" key="8">
    <source>
        <dbReference type="EMBL" id="GEP98937.1"/>
    </source>
</evidence>
<keyword evidence="4" id="KW-0472">Membrane</keyword>
<dbReference type="CDD" id="cd08977">
    <property type="entry name" value="SusD"/>
    <property type="match status" value="1"/>
</dbReference>
<organism evidence="8 9">
    <name type="scientific">Chitinophaga cymbidii</name>
    <dbReference type="NCBI Taxonomy" id="1096750"/>
    <lineage>
        <taxon>Bacteria</taxon>
        <taxon>Pseudomonadati</taxon>
        <taxon>Bacteroidota</taxon>
        <taxon>Chitinophagia</taxon>
        <taxon>Chitinophagales</taxon>
        <taxon>Chitinophagaceae</taxon>
        <taxon>Chitinophaga</taxon>
    </lineage>
</organism>
<proteinExistence type="inferred from homology"/>
<dbReference type="InterPro" id="IPR011990">
    <property type="entry name" value="TPR-like_helical_dom_sf"/>
</dbReference>
<comment type="caution">
    <text evidence="8">The sequence shown here is derived from an EMBL/GenBank/DDBJ whole genome shotgun (WGS) entry which is preliminary data.</text>
</comment>
<evidence type="ECO:0000256" key="3">
    <source>
        <dbReference type="ARBA" id="ARBA00022729"/>
    </source>
</evidence>
<dbReference type="Pfam" id="PF14322">
    <property type="entry name" value="SusD-like_3"/>
    <property type="match status" value="1"/>
</dbReference>